<dbReference type="InterPro" id="IPR050327">
    <property type="entry name" value="Proton-linked_MCT"/>
</dbReference>
<keyword evidence="6" id="KW-1185">Reference proteome</keyword>
<reference evidence="5" key="1">
    <citation type="journal article" date="2023" name="Mol. Biol. Evol.">
        <title>Third-Generation Sequencing Reveals the Adaptive Role of the Epigenome in Three Deep-Sea Polychaetes.</title>
        <authorList>
            <person name="Perez M."/>
            <person name="Aroh O."/>
            <person name="Sun Y."/>
            <person name="Lan Y."/>
            <person name="Juniper S.K."/>
            <person name="Young C.R."/>
            <person name="Angers B."/>
            <person name="Qian P.Y."/>
        </authorList>
    </citation>
    <scope>NUCLEOTIDE SEQUENCE</scope>
    <source>
        <strain evidence="5">R07B-5</strain>
    </source>
</reference>
<feature type="transmembrane region" description="Helical" evidence="3">
    <location>
        <begin position="435"/>
        <end position="457"/>
    </location>
</feature>
<organism evidence="5 6">
    <name type="scientific">Ridgeia piscesae</name>
    <name type="common">Tubeworm</name>
    <dbReference type="NCBI Taxonomy" id="27915"/>
    <lineage>
        <taxon>Eukaryota</taxon>
        <taxon>Metazoa</taxon>
        <taxon>Spiralia</taxon>
        <taxon>Lophotrochozoa</taxon>
        <taxon>Annelida</taxon>
        <taxon>Polychaeta</taxon>
        <taxon>Sedentaria</taxon>
        <taxon>Canalipalpata</taxon>
        <taxon>Sabellida</taxon>
        <taxon>Siboglinidae</taxon>
        <taxon>Ridgeia</taxon>
    </lineage>
</organism>
<feature type="transmembrane region" description="Helical" evidence="3">
    <location>
        <begin position="411"/>
        <end position="429"/>
    </location>
</feature>
<dbReference type="Proteomes" id="UP001209878">
    <property type="component" value="Unassembled WGS sequence"/>
</dbReference>
<name>A0AAD9L2P6_RIDPI</name>
<dbReference type="Gene3D" id="1.20.1250.20">
    <property type="entry name" value="MFS general substrate transporter like domains"/>
    <property type="match status" value="2"/>
</dbReference>
<dbReference type="GO" id="GO:0016020">
    <property type="term" value="C:membrane"/>
    <property type="evidence" value="ECO:0007669"/>
    <property type="project" value="UniProtKB-SubCell"/>
</dbReference>
<dbReference type="PANTHER" id="PTHR11360">
    <property type="entry name" value="MONOCARBOXYLATE TRANSPORTER"/>
    <property type="match status" value="1"/>
</dbReference>
<dbReference type="InterPro" id="IPR020846">
    <property type="entry name" value="MFS_dom"/>
</dbReference>
<keyword evidence="3" id="KW-0812">Transmembrane</keyword>
<proteinExistence type="predicted"/>
<gene>
    <name evidence="5" type="ORF">NP493_359g07015</name>
</gene>
<feature type="transmembrane region" description="Helical" evidence="3">
    <location>
        <begin position="120"/>
        <end position="143"/>
    </location>
</feature>
<evidence type="ECO:0000256" key="1">
    <source>
        <dbReference type="ARBA" id="ARBA00004141"/>
    </source>
</evidence>
<dbReference type="AlphaFoldDB" id="A0AAD9L2P6"/>
<dbReference type="PANTHER" id="PTHR11360:SF306">
    <property type="entry name" value="RE01051P"/>
    <property type="match status" value="1"/>
</dbReference>
<feature type="transmembrane region" description="Helical" evidence="3">
    <location>
        <begin position="344"/>
        <end position="365"/>
    </location>
</feature>
<dbReference type="CDD" id="cd17352">
    <property type="entry name" value="MFS_MCT_SLC16"/>
    <property type="match status" value="1"/>
</dbReference>
<dbReference type="SUPFAM" id="SSF103473">
    <property type="entry name" value="MFS general substrate transporter"/>
    <property type="match status" value="1"/>
</dbReference>
<evidence type="ECO:0000256" key="2">
    <source>
        <dbReference type="SAM" id="MobiDB-lite"/>
    </source>
</evidence>
<dbReference type="InterPro" id="IPR036259">
    <property type="entry name" value="MFS_trans_sf"/>
</dbReference>
<evidence type="ECO:0000313" key="6">
    <source>
        <dbReference type="Proteomes" id="UP001209878"/>
    </source>
</evidence>
<feature type="transmembrane region" description="Helical" evidence="3">
    <location>
        <begin position="24"/>
        <end position="48"/>
    </location>
</feature>
<evidence type="ECO:0000313" key="5">
    <source>
        <dbReference type="EMBL" id="KAK2182269.1"/>
    </source>
</evidence>
<feature type="domain" description="Major facilitator superfamily (MFS) profile" evidence="4">
    <location>
        <begin position="1"/>
        <end position="524"/>
    </location>
</feature>
<feature type="transmembrane region" description="Helical" evidence="3">
    <location>
        <begin position="60"/>
        <end position="80"/>
    </location>
</feature>
<dbReference type="GO" id="GO:0008028">
    <property type="term" value="F:monocarboxylic acid transmembrane transporter activity"/>
    <property type="evidence" value="ECO:0007669"/>
    <property type="project" value="TreeGrafter"/>
</dbReference>
<feature type="transmembrane region" description="Helical" evidence="3">
    <location>
        <begin position="92"/>
        <end position="114"/>
    </location>
</feature>
<feature type="transmembrane region" description="Helical" evidence="3">
    <location>
        <begin position="469"/>
        <end position="488"/>
    </location>
</feature>
<feature type="transmembrane region" description="Helical" evidence="3">
    <location>
        <begin position="500"/>
        <end position="519"/>
    </location>
</feature>
<protein>
    <recommendedName>
        <fullName evidence="4">Major facilitator superfamily (MFS) profile domain-containing protein</fullName>
    </recommendedName>
</protein>
<feature type="transmembrane region" description="Helical" evidence="3">
    <location>
        <begin position="155"/>
        <end position="176"/>
    </location>
</feature>
<evidence type="ECO:0000259" key="4">
    <source>
        <dbReference type="PROSITE" id="PS50850"/>
    </source>
</evidence>
<feature type="transmembrane region" description="Helical" evidence="3">
    <location>
        <begin position="377"/>
        <end position="399"/>
    </location>
</feature>
<comment type="subcellular location">
    <subcellularLocation>
        <location evidence="1">Membrane</location>
        <topology evidence="1">Multi-pass membrane protein</topology>
    </subcellularLocation>
</comment>
<dbReference type="Pfam" id="PF07690">
    <property type="entry name" value="MFS_1"/>
    <property type="match status" value="2"/>
</dbReference>
<keyword evidence="3" id="KW-1133">Transmembrane helix</keyword>
<dbReference type="PROSITE" id="PS50850">
    <property type="entry name" value="MFS"/>
    <property type="match status" value="1"/>
</dbReference>
<comment type="caution">
    <text evidence="5">The sequence shown here is derived from an EMBL/GenBank/DDBJ whole genome shotgun (WGS) entry which is preliminary data.</text>
</comment>
<dbReference type="EMBL" id="JAODUO010000360">
    <property type="protein sequence ID" value="KAK2182269.1"/>
    <property type="molecule type" value="Genomic_DNA"/>
</dbReference>
<feature type="region of interest" description="Disordered" evidence="2">
    <location>
        <begin position="261"/>
        <end position="295"/>
    </location>
</feature>
<evidence type="ECO:0000256" key="3">
    <source>
        <dbReference type="SAM" id="Phobius"/>
    </source>
</evidence>
<accession>A0AAD9L2P6</accession>
<dbReference type="InterPro" id="IPR011701">
    <property type="entry name" value="MFS"/>
</dbReference>
<feature type="transmembrane region" description="Helical" evidence="3">
    <location>
        <begin position="182"/>
        <end position="202"/>
    </location>
</feature>
<sequence length="536" mass="57114">MDHEVAKPTPEEDLLADLPKDRGWAWVCLAGSFVVNFLVLGGCIKSFSVLYHEFRNAYDATYSATGWIVSISGCLMLLLAPGTSALTNKFGIRPVVICGGLVLSIGFVVSAFATSITFLYFSYGGLVGVGAALSFTPSVVVVGQYFEKKRTLANGIAFSGSGFGMFAMSPLVTALLQCLGRQGALLSMGAIMLIVCICGALFRPASYYSRRKKRINSLNANGRAMLKDTNGIMTKNGDVTPGKCTHSTKSNNLCERTSYDEINENDENDVTPPNGEPGTRPLTPSTISIVKPDDKPADKTMLTTLPEVAHIATKTDPTNGSVVVADRPSEQAEPAWKILTNSIVLKYAIGVSLAHTGYGNIFTMLPSHANDSGVTSWHITILLSLIGAADIVSAVATGVFSNANFVRRADLFLAAITVNGALFFLSPLLSDFARLALFAVIIAFTAVAFIVLVPVLLAEELGVARLPMALGITNMAVGLVFLFTPVVLGSLRDATGTWTASFLLCGSINAAVSAVLFYLRCRGWKVDHTEDRPRPS</sequence>
<keyword evidence="3" id="KW-0472">Membrane</keyword>